<dbReference type="EMBL" id="JACCJC010000024">
    <property type="protein sequence ID" value="KAF6235602.1"/>
    <property type="molecule type" value="Genomic_DNA"/>
</dbReference>
<gene>
    <name evidence="2" type="ORF">HO173_006285</name>
</gene>
<organism evidence="2 3">
    <name type="scientific">Letharia columbiana</name>
    <dbReference type="NCBI Taxonomy" id="112416"/>
    <lineage>
        <taxon>Eukaryota</taxon>
        <taxon>Fungi</taxon>
        <taxon>Dikarya</taxon>
        <taxon>Ascomycota</taxon>
        <taxon>Pezizomycotina</taxon>
        <taxon>Lecanoromycetes</taxon>
        <taxon>OSLEUM clade</taxon>
        <taxon>Lecanoromycetidae</taxon>
        <taxon>Lecanorales</taxon>
        <taxon>Lecanorineae</taxon>
        <taxon>Parmeliaceae</taxon>
        <taxon>Letharia</taxon>
    </lineage>
</organism>
<comment type="caution">
    <text evidence="2">The sequence shown here is derived from an EMBL/GenBank/DDBJ whole genome shotgun (WGS) entry which is preliminary data.</text>
</comment>
<name>A0A8H6FVJ9_9LECA</name>
<keyword evidence="1" id="KW-1133">Transmembrane helix</keyword>
<keyword evidence="3" id="KW-1185">Reference proteome</keyword>
<evidence type="ECO:0000313" key="2">
    <source>
        <dbReference type="EMBL" id="KAF6235602.1"/>
    </source>
</evidence>
<dbReference type="RefSeq" id="XP_037164970.1">
    <property type="nucleotide sequence ID" value="XM_037308196.1"/>
</dbReference>
<protein>
    <recommendedName>
        <fullName evidence="4">Transmembrane protein</fullName>
    </recommendedName>
</protein>
<dbReference type="Proteomes" id="UP000578531">
    <property type="component" value="Unassembled WGS sequence"/>
</dbReference>
<evidence type="ECO:0000313" key="3">
    <source>
        <dbReference type="Proteomes" id="UP000578531"/>
    </source>
</evidence>
<accession>A0A8H6FVJ9</accession>
<sequence length="166" mass="17912">MHSVPNDDKEAWFRNFSCRKFPEVIFRRLPSRKISAHKVSGVYSRIYHFVRKILAIMFAFQIALTAIISLLSPSLALMPLEVVRFPTTLSASFTSSNATAAHSCPTVTSTVRAHECFKNVQVCPDPGTVRTTTVPCGCPASAAATTVTACPGCGGVRWMTVTAGGC</sequence>
<evidence type="ECO:0008006" key="4">
    <source>
        <dbReference type="Google" id="ProtNLM"/>
    </source>
</evidence>
<keyword evidence="1" id="KW-0472">Membrane</keyword>
<keyword evidence="1" id="KW-0812">Transmembrane</keyword>
<evidence type="ECO:0000256" key="1">
    <source>
        <dbReference type="SAM" id="Phobius"/>
    </source>
</evidence>
<feature type="transmembrane region" description="Helical" evidence="1">
    <location>
        <begin position="53"/>
        <end position="78"/>
    </location>
</feature>
<dbReference type="GeneID" id="59287946"/>
<reference evidence="2 3" key="1">
    <citation type="journal article" date="2020" name="Genomics">
        <title>Complete, high-quality genomes from long-read metagenomic sequencing of two wolf lichen thalli reveals enigmatic genome architecture.</title>
        <authorList>
            <person name="McKenzie S.K."/>
            <person name="Walston R.F."/>
            <person name="Allen J.L."/>
        </authorList>
    </citation>
    <scope>NUCLEOTIDE SEQUENCE [LARGE SCALE GENOMIC DNA]</scope>
    <source>
        <strain evidence="2">WasteWater2</strain>
    </source>
</reference>
<dbReference type="AlphaFoldDB" id="A0A8H6FVJ9"/>
<proteinExistence type="predicted"/>